<protein>
    <recommendedName>
        <fullName evidence="4">Transposon Ty3-I Gag-Pol polyprotein</fullName>
    </recommendedName>
</protein>
<feature type="compositionally biased region" description="Basic and acidic residues" evidence="1">
    <location>
        <begin position="32"/>
        <end position="42"/>
    </location>
</feature>
<evidence type="ECO:0000313" key="3">
    <source>
        <dbReference type="Proteomes" id="UP000288805"/>
    </source>
</evidence>
<dbReference type="SUPFAM" id="SSF56672">
    <property type="entry name" value="DNA/RNA polymerases"/>
    <property type="match status" value="1"/>
</dbReference>
<reference evidence="2 3" key="1">
    <citation type="journal article" date="2018" name="PLoS Genet.">
        <title>Population sequencing reveals clonal diversity and ancestral inbreeding in the grapevine cultivar Chardonnay.</title>
        <authorList>
            <person name="Roach M.J."/>
            <person name="Johnson D.L."/>
            <person name="Bohlmann J."/>
            <person name="van Vuuren H.J."/>
            <person name="Jones S.J."/>
            <person name="Pretorius I.S."/>
            <person name="Schmidt S.A."/>
            <person name="Borneman A.R."/>
        </authorList>
    </citation>
    <scope>NUCLEOTIDE SEQUENCE [LARGE SCALE GENOMIC DNA]</scope>
    <source>
        <strain evidence="3">cv. Chardonnay</strain>
        <tissue evidence="2">Leaf</tissue>
    </source>
</reference>
<dbReference type="Proteomes" id="UP000288805">
    <property type="component" value="Unassembled WGS sequence"/>
</dbReference>
<gene>
    <name evidence="2" type="ORF">CK203_057436</name>
</gene>
<organism evidence="2 3">
    <name type="scientific">Vitis vinifera</name>
    <name type="common">Grape</name>
    <dbReference type="NCBI Taxonomy" id="29760"/>
    <lineage>
        <taxon>Eukaryota</taxon>
        <taxon>Viridiplantae</taxon>
        <taxon>Streptophyta</taxon>
        <taxon>Embryophyta</taxon>
        <taxon>Tracheophyta</taxon>
        <taxon>Spermatophyta</taxon>
        <taxon>Magnoliopsida</taxon>
        <taxon>eudicotyledons</taxon>
        <taxon>Gunneridae</taxon>
        <taxon>Pentapetalae</taxon>
        <taxon>rosids</taxon>
        <taxon>Vitales</taxon>
        <taxon>Vitaceae</taxon>
        <taxon>Viteae</taxon>
        <taxon>Vitis</taxon>
    </lineage>
</organism>
<dbReference type="InterPro" id="IPR032567">
    <property type="entry name" value="RTL1-rel"/>
</dbReference>
<sequence length="218" mass="25011">MLHTYSEVVARALIIEKEMEEAQRLRSGRFGGSEKRERDFKHQKVTHPQQQAIKQEQYSGTTDWAKGTRRCYECGEMNSRMQGRQPQGEGNFRQGKPGWTPEQGQQERFYALGSQNGEGKKKTTIDCIPMVCEFADVFTKEFPCLPPHREMDFSIELYPGTDPISIAPYRMAPVELKELNLQLQELQSKGFIRPSTSLWGALVLFVKKKDGFLLLCVD</sequence>
<dbReference type="AlphaFoldDB" id="A0A438GLF8"/>
<dbReference type="EMBL" id="QGNW01000402">
    <property type="protein sequence ID" value="RVW73012.1"/>
    <property type="molecule type" value="Genomic_DNA"/>
</dbReference>
<evidence type="ECO:0008006" key="4">
    <source>
        <dbReference type="Google" id="ProtNLM"/>
    </source>
</evidence>
<feature type="region of interest" description="Disordered" evidence="1">
    <location>
        <begin position="25"/>
        <end position="51"/>
    </location>
</feature>
<dbReference type="PANTHER" id="PTHR15503">
    <property type="entry name" value="LDOC1 RELATED"/>
    <property type="match status" value="1"/>
</dbReference>
<dbReference type="InterPro" id="IPR043502">
    <property type="entry name" value="DNA/RNA_pol_sf"/>
</dbReference>
<proteinExistence type="predicted"/>
<name>A0A438GLF8_VITVI</name>
<dbReference type="PANTHER" id="PTHR15503:SF45">
    <property type="entry name" value="RNA-DIRECTED DNA POLYMERASE HOMOLOG"/>
    <property type="match status" value="1"/>
</dbReference>
<evidence type="ECO:0000313" key="2">
    <source>
        <dbReference type="EMBL" id="RVW73012.1"/>
    </source>
</evidence>
<dbReference type="Gene3D" id="3.10.10.10">
    <property type="entry name" value="HIV Type 1 Reverse Transcriptase, subunit A, domain 1"/>
    <property type="match status" value="1"/>
</dbReference>
<evidence type="ECO:0000256" key="1">
    <source>
        <dbReference type="SAM" id="MobiDB-lite"/>
    </source>
</evidence>
<accession>A0A438GLF8</accession>
<comment type="caution">
    <text evidence="2">The sequence shown here is derived from an EMBL/GenBank/DDBJ whole genome shotgun (WGS) entry which is preliminary data.</text>
</comment>
<feature type="region of interest" description="Disordered" evidence="1">
    <location>
        <begin position="80"/>
        <end position="100"/>
    </location>
</feature>